<name>A0A5N3PDE2_9HYPH</name>
<organism evidence="5 6">
    <name type="scientific">Microvirga brassicacearum</name>
    <dbReference type="NCBI Taxonomy" id="2580413"/>
    <lineage>
        <taxon>Bacteria</taxon>
        <taxon>Pseudomonadati</taxon>
        <taxon>Pseudomonadota</taxon>
        <taxon>Alphaproteobacteria</taxon>
        <taxon>Hyphomicrobiales</taxon>
        <taxon>Methylobacteriaceae</taxon>
        <taxon>Microvirga</taxon>
    </lineage>
</organism>
<evidence type="ECO:0000256" key="2">
    <source>
        <dbReference type="ARBA" id="ARBA00022801"/>
    </source>
</evidence>
<sequence>MAFRFLHTADWQIGKPFANIAGDSGAELRSQRIKTVESIAQVAIGRAVDAVLVAGDAFDSNEVSDRTIMRTIEALASYNGSWIFLPGNHDAALAHSVWTRMQAMDLPSNIIIADKPEPISLWNDRAIVLPAPLRRRRESLDQTEWFDGASSPDGAARIGLAHGSVANRLPGSADSSNEIPEDRARRADLSYLALGDWHGALNIAPRTWYSGAPEPDRHKANDSGSIFVVDIESHRAPERVEALNVGRYCWVRIDAELVDGTCNGALQALAQLSGEHRSCVVSLNLTGAVSLAERRRLEAELRKWEARLHHLEIDDTGLIDEPTPDDLDALDNSGFVRLAVERLRAKASDASDPDSGTARMALRMMYLDHFAKSA</sequence>
<dbReference type="OrthoDB" id="9773856at2"/>
<dbReference type="PANTHER" id="PTHR30337">
    <property type="entry name" value="COMPONENT OF ATP-DEPENDENT DSDNA EXONUCLEASE"/>
    <property type="match status" value="1"/>
</dbReference>
<dbReference type="Pfam" id="PF00149">
    <property type="entry name" value="Metallophos"/>
    <property type="match status" value="1"/>
</dbReference>
<keyword evidence="2" id="KW-0378">Hydrolase</keyword>
<reference evidence="5 6" key="1">
    <citation type="journal article" date="2019" name="Microorganisms">
        <title>Genome Insights into the Novel Species Microvirga brassicacearum, a Rapeseed Endophyte with Biotechnological Potential.</title>
        <authorList>
            <person name="Jimenez-Gomez A."/>
            <person name="Saati-Santamaria Z."/>
            <person name="Igual J.M."/>
            <person name="Rivas R."/>
            <person name="Mateos P.F."/>
            <person name="Garcia-Fraile P."/>
        </authorList>
    </citation>
    <scope>NUCLEOTIDE SEQUENCE [LARGE SCALE GENOMIC DNA]</scope>
    <source>
        <strain evidence="5 6">CDVBN77</strain>
    </source>
</reference>
<proteinExistence type="predicted"/>
<keyword evidence="3 5" id="KW-0269">Exonuclease</keyword>
<keyword evidence="6" id="KW-1185">Reference proteome</keyword>
<dbReference type="InterPro" id="IPR041796">
    <property type="entry name" value="Mre11_N"/>
</dbReference>
<evidence type="ECO:0000313" key="6">
    <source>
        <dbReference type="Proteomes" id="UP000325684"/>
    </source>
</evidence>
<dbReference type="PIRSF" id="PIRSF033093">
    <property type="entry name" value="UCP_ML1119"/>
    <property type="match status" value="1"/>
</dbReference>
<dbReference type="InterPro" id="IPR004843">
    <property type="entry name" value="Calcineurin-like_PHP"/>
</dbReference>
<dbReference type="Gene3D" id="3.60.21.10">
    <property type="match status" value="1"/>
</dbReference>
<gene>
    <name evidence="5" type="ORF">FEZ63_07985</name>
</gene>
<dbReference type="InterPro" id="IPR029052">
    <property type="entry name" value="Metallo-depent_PP-like"/>
</dbReference>
<dbReference type="GO" id="GO:0004527">
    <property type="term" value="F:exonuclease activity"/>
    <property type="evidence" value="ECO:0007669"/>
    <property type="project" value="UniProtKB-KW"/>
</dbReference>
<comment type="caution">
    <text evidence="5">The sequence shown here is derived from an EMBL/GenBank/DDBJ whole genome shotgun (WGS) entry which is preliminary data.</text>
</comment>
<evidence type="ECO:0000259" key="4">
    <source>
        <dbReference type="Pfam" id="PF00149"/>
    </source>
</evidence>
<evidence type="ECO:0000256" key="1">
    <source>
        <dbReference type="ARBA" id="ARBA00022722"/>
    </source>
</evidence>
<dbReference type="PANTHER" id="PTHR30337:SF0">
    <property type="entry name" value="NUCLEASE SBCCD SUBUNIT D"/>
    <property type="match status" value="1"/>
</dbReference>
<protein>
    <submittedName>
        <fullName evidence="5">DNA repair exonuclease</fullName>
    </submittedName>
</protein>
<evidence type="ECO:0000256" key="3">
    <source>
        <dbReference type="ARBA" id="ARBA00022839"/>
    </source>
</evidence>
<dbReference type="InterPro" id="IPR014577">
    <property type="entry name" value="UCP033093_metalloPase"/>
</dbReference>
<keyword evidence="1" id="KW-0540">Nuclease</keyword>
<dbReference type="Proteomes" id="UP000325684">
    <property type="component" value="Unassembled WGS sequence"/>
</dbReference>
<dbReference type="CDD" id="cd00840">
    <property type="entry name" value="MPP_Mre11_N"/>
    <property type="match status" value="1"/>
</dbReference>
<feature type="domain" description="Calcineurin-like phosphoesterase" evidence="4">
    <location>
        <begin position="3"/>
        <end position="164"/>
    </location>
</feature>
<dbReference type="SUPFAM" id="SSF56300">
    <property type="entry name" value="Metallo-dependent phosphatases"/>
    <property type="match status" value="1"/>
</dbReference>
<dbReference type="EMBL" id="VCMV01000013">
    <property type="protein sequence ID" value="KAB0267746.1"/>
    <property type="molecule type" value="Genomic_DNA"/>
</dbReference>
<evidence type="ECO:0000313" key="5">
    <source>
        <dbReference type="EMBL" id="KAB0267746.1"/>
    </source>
</evidence>
<accession>A0A5N3PDE2</accession>
<dbReference type="AlphaFoldDB" id="A0A5N3PDE2"/>
<dbReference type="InterPro" id="IPR050535">
    <property type="entry name" value="DNA_Repair-Maintenance_Comp"/>
</dbReference>